<dbReference type="EMBL" id="ABOX02000004">
    <property type="protein sequence ID" value="EEF62607.1"/>
    <property type="molecule type" value="Genomic_DNA"/>
</dbReference>
<evidence type="ECO:0000313" key="3">
    <source>
        <dbReference type="Proteomes" id="UP000003688"/>
    </source>
</evidence>
<dbReference type="AlphaFoldDB" id="B9XCD9"/>
<feature type="region of interest" description="Disordered" evidence="1">
    <location>
        <begin position="1"/>
        <end position="20"/>
    </location>
</feature>
<sequence>MLFNLKDSQSNHPARKGNSARSVAWFAGALRGIQLGRCTAREMGDYVERKIVTSEGCGTSAKNRPGRRKSRGLMNGVAAPGVGNSDGMSERLGIQSKECG</sequence>
<feature type="compositionally biased region" description="Polar residues" evidence="1">
    <location>
        <begin position="1"/>
        <end position="12"/>
    </location>
</feature>
<name>B9XCD9_PEDPL</name>
<accession>B9XCD9</accession>
<feature type="region of interest" description="Disordered" evidence="1">
    <location>
        <begin position="55"/>
        <end position="100"/>
    </location>
</feature>
<evidence type="ECO:0000313" key="2">
    <source>
        <dbReference type="EMBL" id="EEF62607.1"/>
    </source>
</evidence>
<dbReference type="Proteomes" id="UP000003688">
    <property type="component" value="Unassembled WGS sequence"/>
</dbReference>
<proteinExistence type="predicted"/>
<organism evidence="2 3">
    <name type="scientific">Pedosphaera parvula (strain Ellin514)</name>
    <dbReference type="NCBI Taxonomy" id="320771"/>
    <lineage>
        <taxon>Bacteria</taxon>
        <taxon>Pseudomonadati</taxon>
        <taxon>Verrucomicrobiota</taxon>
        <taxon>Pedosphaerae</taxon>
        <taxon>Pedosphaerales</taxon>
        <taxon>Pedosphaeraceae</taxon>
        <taxon>Pedosphaera</taxon>
    </lineage>
</organism>
<protein>
    <submittedName>
        <fullName evidence="2">Uncharacterized protein</fullName>
    </submittedName>
</protein>
<dbReference type="STRING" id="320771.Cflav_PD5242"/>
<reference evidence="2 3" key="1">
    <citation type="journal article" date="2011" name="J. Bacteriol.">
        <title>Genome sequence of 'Pedosphaera parvula' Ellin514, an aerobic Verrucomicrobial isolate from pasture soil.</title>
        <authorList>
            <person name="Kant R."/>
            <person name="van Passel M.W."/>
            <person name="Sangwan P."/>
            <person name="Palva A."/>
            <person name="Lucas S."/>
            <person name="Copeland A."/>
            <person name="Lapidus A."/>
            <person name="Glavina Del Rio T."/>
            <person name="Dalin E."/>
            <person name="Tice H."/>
            <person name="Bruce D."/>
            <person name="Goodwin L."/>
            <person name="Pitluck S."/>
            <person name="Chertkov O."/>
            <person name="Larimer F.W."/>
            <person name="Land M.L."/>
            <person name="Hauser L."/>
            <person name="Brettin T.S."/>
            <person name="Detter J.C."/>
            <person name="Han S."/>
            <person name="de Vos W.M."/>
            <person name="Janssen P.H."/>
            <person name="Smidt H."/>
        </authorList>
    </citation>
    <scope>NUCLEOTIDE SEQUENCE [LARGE SCALE GENOMIC DNA]</scope>
    <source>
        <strain evidence="2 3">Ellin514</strain>
    </source>
</reference>
<comment type="caution">
    <text evidence="2">The sequence shown here is derived from an EMBL/GenBank/DDBJ whole genome shotgun (WGS) entry which is preliminary data.</text>
</comment>
<keyword evidence="3" id="KW-1185">Reference proteome</keyword>
<evidence type="ECO:0000256" key="1">
    <source>
        <dbReference type="SAM" id="MobiDB-lite"/>
    </source>
</evidence>
<gene>
    <name evidence="2" type="ORF">Cflav_PD5242</name>
</gene>